<evidence type="ECO:0000256" key="8">
    <source>
        <dbReference type="ARBA" id="ARBA00023136"/>
    </source>
</evidence>
<reference evidence="12 13" key="1">
    <citation type="submission" date="2023-11" db="EMBL/GenBank/DDBJ databases">
        <title>Plant-associative lifestyle of Vibrio porteresiae and its evolutionary dynamics.</title>
        <authorList>
            <person name="Rameshkumar N."/>
            <person name="Kirti K."/>
        </authorList>
    </citation>
    <scope>NUCLEOTIDE SEQUENCE [LARGE SCALE GENOMIC DNA]</scope>
    <source>
        <strain evidence="12 13">MSSRF60</strain>
    </source>
</reference>
<evidence type="ECO:0000256" key="9">
    <source>
        <dbReference type="RuleBase" id="RU365093"/>
    </source>
</evidence>
<proteinExistence type="inferred from homology"/>
<dbReference type="RefSeq" id="WP_102943170.1">
    <property type="nucleotide sequence ID" value="NZ_AP024894.1"/>
</dbReference>
<feature type="coiled-coil region" evidence="10">
    <location>
        <begin position="217"/>
        <end position="251"/>
    </location>
</feature>
<dbReference type="PRINTS" id="PR01490">
    <property type="entry name" value="RTXTOXIND"/>
</dbReference>
<protein>
    <recommendedName>
        <fullName evidence="9">Membrane fusion protein (MFP) family protein</fullName>
    </recommendedName>
</protein>
<evidence type="ECO:0000256" key="10">
    <source>
        <dbReference type="SAM" id="Coils"/>
    </source>
</evidence>
<keyword evidence="7 9" id="KW-1133">Transmembrane helix</keyword>
<dbReference type="Gene3D" id="2.40.50.100">
    <property type="match status" value="1"/>
</dbReference>
<dbReference type="PANTHER" id="PTHR30386:SF26">
    <property type="entry name" value="TRANSPORT PROTEIN COMB"/>
    <property type="match status" value="1"/>
</dbReference>
<dbReference type="EMBL" id="JAWRCN010000002">
    <property type="protein sequence ID" value="MDW6020064.1"/>
    <property type="molecule type" value="Genomic_DNA"/>
</dbReference>
<dbReference type="InterPro" id="IPR058982">
    <property type="entry name" value="Beta-barrel_AprE"/>
</dbReference>
<name>A0ABU4IP38_9VIBR</name>
<dbReference type="InterPro" id="IPR050739">
    <property type="entry name" value="MFP"/>
</dbReference>
<dbReference type="PANTHER" id="PTHR30386">
    <property type="entry name" value="MEMBRANE FUSION SUBUNIT OF EMRAB-TOLC MULTIDRUG EFFLUX PUMP"/>
    <property type="match status" value="1"/>
</dbReference>
<keyword evidence="3 9" id="KW-0813">Transport</keyword>
<keyword evidence="10" id="KW-0175">Coiled coil</keyword>
<evidence type="ECO:0000313" key="13">
    <source>
        <dbReference type="Proteomes" id="UP001272325"/>
    </source>
</evidence>
<keyword evidence="6 9" id="KW-0812">Transmembrane</keyword>
<dbReference type="InterPro" id="IPR010129">
    <property type="entry name" value="T1SS_HlyD"/>
</dbReference>
<keyword evidence="4 9" id="KW-1003">Cell membrane</keyword>
<keyword evidence="8 9" id="KW-0472">Membrane</keyword>
<dbReference type="Gene3D" id="1.10.287.1490">
    <property type="match status" value="1"/>
</dbReference>
<organism evidence="12 13">
    <name type="scientific">Vibrio plantisponsor</name>
    <dbReference type="NCBI Taxonomy" id="664643"/>
    <lineage>
        <taxon>Bacteria</taxon>
        <taxon>Pseudomonadati</taxon>
        <taxon>Pseudomonadota</taxon>
        <taxon>Gammaproteobacteria</taxon>
        <taxon>Vibrionales</taxon>
        <taxon>Vibrionaceae</taxon>
        <taxon>Vibrio</taxon>
    </lineage>
</organism>
<keyword evidence="13" id="KW-1185">Reference proteome</keyword>
<dbReference type="Gene3D" id="2.40.30.170">
    <property type="match status" value="1"/>
</dbReference>
<dbReference type="Pfam" id="PF26002">
    <property type="entry name" value="Beta-barrel_AprE"/>
    <property type="match status" value="1"/>
</dbReference>
<evidence type="ECO:0000256" key="6">
    <source>
        <dbReference type="ARBA" id="ARBA00022692"/>
    </source>
</evidence>
<comment type="similarity">
    <text evidence="2 9">Belongs to the membrane fusion protein (MFP) (TC 8.A.1) family.</text>
</comment>
<comment type="subcellular location">
    <subcellularLocation>
        <location evidence="1 9">Cell inner membrane</location>
        <topology evidence="1 9">Single-pass membrane protein</topology>
    </subcellularLocation>
</comment>
<keyword evidence="5 9" id="KW-0997">Cell inner membrane</keyword>
<evidence type="ECO:0000256" key="3">
    <source>
        <dbReference type="ARBA" id="ARBA00022448"/>
    </source>
</evidence>
<gene>
    <name evidence="12" type="ORF">SBW85_20370</name>
</gene>
<feature type="transmembrane region" description="Helical" evidence="9">
    <location>
        <begin position="32"/>
        <end position="49"/>
    </location>
</feature>
<sequence length="441" mass="49329">MANRELNNRYFPEHEFTEALEAPSERKLIQRVMLFIVLAVFSILLWSVFANIEEVAKAKGQVIPLGRKQVIQSQTGGTLASVLVSEGDLVKKGDTIASFVSVDSQAVEEELLGQRANLELKIERYNAFMETRKPNFEAYADLYPSLVDQHLKSLERMNKEYEAIVQLSQSDIEKSTAELRSIDFEIPPLKDQIKSSEQSLKMMNSAKGSQAVSRLTMLETQQKYDSYIRELKNLEGRRGVVEKTIQNLQKQLEQRIATLYKEVGENRTDAHSELIGVTARLKSSNLQIQQDTIVSPVDGIIQSIPNSSSGSVIQPGGTVAVIVPTTATALLEAKLSPRDIGFVRVGQKAKIKIDAYDYSRYGSIDGTVKKISPTTDADEKGGVYYKVQIDIEKPYFGNNPEVLHLLPGMTGEADIVTGEKTIFQYLWKPVFTNIRESFGER</sequence>
<dbReference type="Proteomes" id="UP001272325">
    <property type="component" value="Unassembled WGS sequence"/>
</dbReference>
<comment type="caution">
    <text evidence="12">The sequence shown here is derived from an EMBL/GenBank/DDBJ whole genome shotgun (WGS) entry which is preliminary data.</text>
</comment>
<evidence type="ECO:0000256" key="4">
    <source>
        <dbReference type="ARBA" id="ARBA00022475"/>
    </source>
</evidence>
<evidence type="ECO:0000256" key="1">
    <source>
        <dbReference type="ARBA" id="ARBA00004377"/>
    </source>
</evidence>
<dbReference type="NCBIfam" id="TIGR01843">
    <property type="entry name" value="type_I_hlyD"/>
    <property type="match status" value="1"/>
</dbReference>
<evidence type="ECO:0000256" key="7">
    <source>
        <dbReference type="ARBA" id="ARBA00022989"/>
    </source>
</evidence>
<evidence type="ECO:0000256" key="5">
    <source>
        <dbReference type="ARBA" id="ARBA00022519"/>
    </source>
</evidence>
<feature type="domain" description="AprE-like beta-barrel" evidence="11">
    <location>
        <begin position="330"/>
        <end position="418"/>
    </location>
</feature>
<evidence type="ECO:0000256" key="2">
    <source>
        <dbReference type="ARBA" id="ARBA00009477"/>
    </source>
</evidence>
<accession>A0ABU4IP38</accession>
<evidence type="ECO:0000259" key="11">
    <source>
        <dbReference type="Pfam" id="PF26002"/>
    </source>
</evidence>
<evidence type="ECO:0000313" key="12">
    <source>
        <dbReference type="EMBL" id="MDW6020064.1"/>
    </source>
</evidence>